<dbReference type="GO" id="GO:0003735">
    <property type="term" value="F:structural constituent of ribosome"/>
    <property type="evidence" value="ECO:0007669"/>
    <property type="project" value="InterPro"/>
</dbReference>
<dbReference type="GO" id="GO:0002181">
    <property type="term" value="P:cytoplasmic translation"/>
    <property type="evidence" value="ECO:0007669"/>
    <property type="project" value="TreeGrafter"/>
</dbReference>
<dbReference type="PANTHER" id="PTHR10956">
    <property type="entry name" value="60S RIBOSOMAL PROTEIN L31"/>
    <property type="match status" value="1"/>
</dbReference>
<comment type="similarity">
    <text evidence="1">Belongs to the eukaryotic ribosomal protein eL31 family.</text>
</comment>
<sequence length="123" mass="14256">MSAKQSTKSNKRSTLSDVVTREYTVHLHKHVHSRSFKRRTPCAIKALKEFAKKQMGTDDVRLDPSLNKQLWSRGIRSVPHRVRVRISRKRNDDEDAKFKLYSQISFVSVPSFKGLETTVVDDE</sequence>
<reference evidence="5" key="1">
    <citation type="submission" date="2015-06" db="EMBL/GenBank/DDBJ databases">
        <title>Expansion of signal transduction pathways in fungi by whole-genome duplication.</title>
        <authorList>
            <consortium name="DOE Joint Genome Institute"/>
            <person name="Corrochano L.M."/>
            <person name="Kuo A."/>
            <person name="Marcet-Houben M."/>
            <person name="Polaino S."/>
            <person name="Salamov A."/>
            <person name="Villalobos J.M."/>
            <person name="Alvarez M.I."/>
            <person name="Avalos J."/>
            <person name="Benito E.P."/>
            <person name="Benoit I."/>
            <person name="Burger G."/>
            <person name="Camino L.P."/>
            <person name="Canovas D."/>
            <person name="Cerda-Olmedo E."/>
            <person name="Cheng J.-F."/>
            <person name="Dominguez A."/>
            <person name="Elias M."/>
            <person name="Eslava A.P."/>
            <person name="Glaser F."/>
            <person name="Grimwood J."/>
            <person name="Gutierrez G."/>
            <person name="Heitman J."/>
            <person name="Henrissat B."/>
            <person name="Iturriaga E.A."/>
            <person name="Lang B.F."/>
            <person name="Lavin J.L."/>
            <person name="Lee S."/>
            <person name="Li W."/>
            <person name="Lindquist E."/>
            <person name="Lopez-Garcia S."/>
            <person name="Luque E.M."/>
            <person name="Marcos A.T."/>
            <person name="Martin J."/>
            <person name="McCluskey K."/>
            <person name="Medina H.R."/>
            <person name="Miralles-Duran A."/>
            <person name="Miyazaki A."/>
            <person name="Munoz-Torres E."/>
            <person name="Oguiza J.A."/>
            <person name="Ohm R."/>
            <person name="Olmedo M."/>
            <person name="Orejas M."/>
            <person name="Ortiz-Castellanos L."/>
            <person name="Pisabarro A.G."/>
            <person name="Rodriguez-Romero J."/>
            <person name="Ruiz-Herrera J."/>
            <person name="Ruiz-Vazquez R."/>
            <person name="Sanz C."/>
            <person name="Schackwitz W."/>
            <person name="Schmutz J."/>
            <person name="Shahriari M."/>
            <person name="Shelest E."/>
            <person name="Silva-Franco F."/>
            <person name="Soanes D."/>
            <person name="Syed K."/>
            <person name="Tagua V.G."/>
            <person name="Talbot N.J."/>
            <person name="Thon M."/>
            <person name="De vries R.P."/>
            <person name="Wiebenga A."/>
            <person name="Yadav J.S."/>
            <person name="Braun E.L."/>
            <person name="Baker S."/>
            <person name="Garre V."/>
            <person name="Horwitz B."/>
            <person name="Torres-Martinez S."/>
            <person name="Idnurm A."/>
            <person name="Herrera-Estrella A."/>
            <person name="Gabaldon T."/>
            <person name="Grigoriev I.V."/>
        </authorList>
    </citation>
    <scope>NUCLEOTIDE SEQUENCE [LARGE SCALE GENOMIC DNA]</scope>
    <source>
        <strain evidence="5">NRRL 1555(-)</strain>
    </source>
</reference>
<dbReference type="Proteomes" id="UP000077315">
    <property type="component" value="Unassembled WGS sequence"/>
</dbReference>
<dbReference type="InterPro" id="IPR000054">
    <property type="entry name" value="Ribosomal_eL31"/>
</dbReference>
<proteinExistence type="inferred from homology"/>
<dbReference type="AlphaFoldDB" id="A0A167RE15"/>
<dbReference type="OrthoDB" id="9739313at2759"/>
<dbReference type="InterPro" id="IPR023621">
    <property type="entry name" value="Ribosomal_eL31_dom_sf"/>
</dbReference>
<gene>
    <name evidence="4" type="ORF">PHYBLDRAFT_57935</name>
</gene>
<dbReference type="CDD" id="cd00463">
    <property type="entry name" value="Ribosomal_L31e"/>
    <property type="match status" value="1"/>
</dbReference>
<dbReference type="STRING" id="763407.A0A167RE15"/>
<dbReference type="RefSeq" id="XP_018299478.1">
    <property type="nucleotide sequence ID" value="XM_018440264.1"/>
</dbReference>
<dbReference type="SMART" id="SM01380">
    <property type="entry name" value="Ribosomal_L31e"/>
    <property type="match status" value="1"/>
</dbReference>
<dbReference type="PROSITE" id="PS01144">
    <property type="entry name" value="RIBOSOMAL_L31E"/>
    <property type="match status" value="1"/>
</dbReference>
<dbReference type="VEuPathDB" id="FungiDB:PHYBLDRAFT_57935"/>
<dbReference type="FunFam" id="3.10.440.10:FF:000001">
    <property type="entry name" value="60S ribosomal protein L31"/>
    <property type="match status" value="1"/>
</dbReference>
<dbReference type="GO" id="GO:0022625">
    <property type="term" value="C:cytosolic large ribosomal subunit"/>
    <property type="evidence" value="ECO:0007669"/>
    <property type="project" value="TreeGrafter"/>
</dbReference>
<evidence type="ECO:0000256" key="2">
    <source>
        <dbReference type="ARBA" id="ARBA00022980"/>
    </source>
</evidence>
<dbReference type="InParanoid" id="A0A167RE15"/>
<dbReference type="Pfam" id="PF01198">
    <property type="entry name" value="Ribosomal_L31e"/>
    <property type="match status" value="1"/>
</dbReference>
<dbReference type="EMBL" id="KV440971">
    <property type="protein sequence ID" value="OAD81438.1"/>
    <property type="molecule type" value="Genomic_DNA"/>
</dbReference>
<dbReference type="SUPFAM" id="SSF54575">
    <property type="entry name" value="Ribosomal protein L31e"/>
    <property type="match status" value="1"/>
</dbReference>
<organism evidence="4 5">
    <name type="scientific">Phycomyces blakesleeanus (strain ATCC 8743b / DSM 1359 / FGSC 10004 / NBRC 33097 / NRRL 1555)</name>
    <dbReference type="NCBI Taxonomy" id="763407"/>
    <lineage>
        <taxon>Eukaryota</taxon>
        <taxon>Fungi</taxon>
        <taxon>Fungi incertae sedis</taxon>
        <taxon>Mucoromycota</taxon>
        <taxon>Mucoromycotina</taxon>
        <taxon>Mucoromycetes</taxon>
        <taxon>Mucorales</taxon>
        <taxon>Phycomycetaceae</taxon>
        <taxon>Phycomyces</taxon>
    </lineage>
</organism>
<dbReference type="GeneID" id="29001170"/>
<evidence type="ECO:0000313" key="4">
    <source>
        <dbReference type="EMBL" id="OAD81438.1"/>
    </source>
</evidence>
<dbReference type="FunCoup" id="A0A167RE15">
    <property type="interactions" value="523"/>
</dbReference>
<name>A0A167RE15_PHYB8</name>
<dbReference type="Gene3D" id="3.10.440.10">
    <property type="match status" value="1"/>
</dbReference>
<evidence type="ECO:0008006" key="6">
    <source>
        <dbReference type="Google" id="ProtNLM"/>
    </source>
</evidence>
<evidence type="ECO:0000256" key="1">
    <source>
        <dbReference type="ARBA" id="ARBA00010808"/>
    </source>
</evidence>
<dbReference type="InterPro" id="IPR020052">
    <property type="entry name" value="Ribosomal_eL31_CS"/>
</dbReference>
<protein>
    <recommendedName>
        <fullName evidence="6">60S ribosomal protein L31</fullName>
    </recommendedName>
</protein>
<accession>A0A167RE15</accession>
<evidence type="ECO:0000313" key="5">
    <source>
        <dbReference type="Proteomes" id="UP000077315"/>
    </source>
</evidence>
<evidence type="ECO:0000256" key="3">
    <source>
        <dbReference type="ARBA" id="ARBA00023274"/>
    </source>
</evidence>
<keyword evidence="2" id="KW-0689">Ribosomal protein</keyword>
<keyword evidence="5" id="KW-1185">Reference proteome</keyword>
<keyword evidence="3" id="KW-0687">Ribonucleoprotein</keyword>
<dbReference type="PANTHER" id="PTHR10956:SF0">
    <property type="entry name" value="60S RIBOSOMAL PROTEIN L31"/>
    <property type="match status" value="1"/>
</dbReference>